<dbReference type="InterPro" id="IPR049056">
    <property type="entry name" value="NAD_Glu_DH_HM3"/>
</dbReference>
<evidence type="ECO:0000313" key="8">
    <source>
        <dbReference type="Proteomes" id="UP001519325"/>
    </source>
</evidence>
<dbReference type="Proteomes" id="UP001519325">
    <property type="component" value="Unassembled WGS sequence"/>
</dbReference>
<accession>A0ABS4QR81</accession>
<dbReference type="InterPro" id="IPR036291">
    <property type="entry name" value="NAD(P)-bd_dom_sf"/>
</dbReference>
<protein>
    <submittedName>
        <fullName evidence="7">Glutamate dehydrogenase</fullName>
        <ecNumber evidence="7">1.4.1.2</ecNumber>
    </submittedName>
</protein>
<dbReference type="InterPro" id="IPR049064">
    <property type="entry name" value="NAD_Glu_DH_ACT3"/>
</dbReference>
<evidence type="ECO:0000256" key="1">
    <source>
        <dbReference type="SAM" id="Coils"/>
    </source>
</evidence>
<organism evidence="7 8">
    <name type="scientific">Nocardia goodfellowii</name>
    <dbReference type="NCBI Taxonomy" id="882446"/>
    <lineage>
        <taxon>Bacteria</taxon>
        <taxon>Bacillati</taxon>
        <taxon>Actinomycetota</taxon>
        <taxon>Actinomycetes</taxon>
        <taxon>Mycobacteriales</taxon>
        <taxon>Nocardiaceae</taxon>
        <taxon>Nocardia</taxon>
    </lineage>
</organism>
<dbReference type="InterPro" id="IPR048381">
    <property type="entry name" value="GDH_C"/>
</dbReference>
<evidence type="ECO:0000259" key="3">
    <source>
        <dbReference type="Pfam" id="PF21074"/>
    </source>
</evidence>
<dbReference type="Pfam" id="PF21077">
    <property type="entry name" value="GDH_ACT3"/>
    <property type="match status" value="1"/>
</dbReference>
<dbReference type="InterPro" id="IPR046346">
    <property type="entry name" value="Aminoacid_DH-like_N_sf"/>
</dbReference>
<name>A0ABS4QR81_9NOCA</name>
<feature type="domain" description="NAD-glutamate dehydrogenase catalytic" evidence="2">
    <location>
        <begin position="758"/>
        <end position="1258"/>
    </location>
</feature>
<keyword evidence="8" id="KW-1185">Reference proteome</keyword>
<dbReference type="SUPFAM" id="SSF51735">
    <property type="entry name" value="NAD(P)-binding Rossmann-fold domains"/>
    <property type="match status" value="1"/>
</dbReference>
<dbReference type="GO" id="GO:0004352">
    <property type="term" value="F:glutamate dehydrogenase (NAD+) activity"/>
    <property type="evidence" value="ECO:0007669"/>
    <property type="project" value="UniProtKB-EC"/>
</dbReference>
<dbReference type="EC" id="1.4.1.2" evidence="7"/>
<dbReference type="InterPro" id="IPR049058">
    <property type="entry name" value="NAD_Glu_DH_HM2"/>
</dbReference>
<feature type="domain" description="NAD-glutamate dehydrogenase ACT2" evidence="5">
    <location>
        <begin position="402"/>
        <end position="503"/>
    </location>
</feature>
<evidence type="ECO:0000313" key="7">
    <source>
        <dbReference type="EMBL" id="MBP2194205.1"/>
    </source>
</evidence>
<feature type="domain" description="NAD-specific glutamate dehydrogenase C-terminal" evidence="3">
    <location>
        <begin position="1305"/>
        <end position="1640"/>
    </location>
</feature>
<dbReference type="Pfam" id="PF21074">
    <property type="entry name" value="GDH_C"/>
    <property type="match status" value="1"/>
</dbReference>
<keyword evidence="7" id="KW-0560">Oxidoreductase</keyword>
<reference evidence="7 8" key="1">
    <citation type="submission" date="2021-03" db="EMBL/GenBank/DDBJ databases">
        <title>Sequencing the genomes of 1000 actinobacteria strains.</title>
        <authorList>
            <person name="Klenk H.-P."/>
        </authorList>
    </citation>
    <scope>NUCLEOTIDE SEQUENCE [LARGE SCALE GENOMIC DNA]</scope>
    <source>
        <strain evidence="7 8">DSM 45516</strain>
    </source>
</reference>
<dbReference type="Pfam" id="PF21076">
    <property type="entry name" value="GDH_ACT2"/>
    <property type="match status" value="1"/>
</dbReference>
<dbReference type="InterPro" id="IPR049059">
    <property type="entry name" value="NAD_Glu_DH_HM1"/>
</dbReference>
<evidence type="ECO:0000259" key="5">
    <source>
        <dbReference type="Pfam" id="PF21076"/>
    </source>
</evidence>
<evidence type="ECO:0000259" key="2">
    <source>
        <dbReference type="Pfam" id="PF05088"/>
    </source>
</evidence>
<dbReference type="InterPro" id="IPR049062">
    <property type="entry name" value="NAD_Glu_DH_ACT2"/>
</dbReference>
<dbReference type="Pfam" id="PF21073">
    <property type="entry name" value="GDH_HM1"/>
    <property type="match status" value="1"/>
</dbReference>
<evidence type="ECO:0000259" key="4">
    <source>
        <dbReference type="Pfam" id="PF21075"/>
    </source>
</evidence>
<gene>
    <name evidence="7" type="ORF">BJ987_007106</name>
</gene>
<dbReference type="SUPFAM" id="SSF53223">
    <property type="entry name" value="Aminoacid dehydrogenase-like, N-terminal domain"/>
    <property type="match status" value="1"/>
</dbReference>
<evidence type="ECO:0000259" key="6">
    <source>
        <dbReference type="Pfam" id="PF21077"/>
    </source>
</evidence>
<dbReference type="EMBL" id="JAGGMR010000001">
    <property type="protein sequence ID" value="MBP2194205.1"/>
    <property type="molecule type" value="Genomic_DNA"/>
</dbReference>
<dbReference type="PANTHER" id="PTHR43403">
    <property type="entry name" value="NAD-SPECIFIC GLUTAMATE DEHYDROGENASE"/>
    <property type="match status" value="1"/>
</dbReference>
<dbReference type="Pfam" id="PF21075">
    <property type="entry name" value="GDH_ACT1"/>
    <property type="match status" value="1"/>
</dbReference>
<comment type="caution">
    <text evidence="7">The sequence shown here is derived from an EMBL/GenBank/DDBJ whole genome shotgun (WGS) entry which is preliminary data.</text>
</comment>
<dbReference type="Pfam" id="PF21078">
    <property type="entry name" value="GDH_HM3"/>
    <property type="match status" value="1"/>
</dbReference>
<dbReference type="InterPro" id="IPR007780">
    <property type="entry name" value="NAD_Glu_DH_bac"/>
</dbReference>
<dbReference type="PIRSF" id="PIRSF036761">
    <property type="entry name" value="GDH_Mll4104"/>
    <property type="match status" value="1"/>
</dbReference>
<feature type="domain" description="NAD-glutamate dehydrogenase ACT3" evidence="6">
    <location>
        <begin position="558"/>
        <end position="630"/>
    </location>
</feature>
<feature type="domain" description="NAD-glutamate dehydrogenase N-terminal ACT1" evidence="4">
    <location>
        <begin position="39"/>
        <end position="175"/>
    </location>
</feature>
<dbReference type="Pfam" id="PF21079">
    <property type="entry name" value="GDH_HM2"/>
    <property type="match status" value="1"/>
</dbReference>
<keyword evidence="1" id="KW-0175">Coiled coil</keyword>
<dbReference type="PANTHER" id="PTHR43403:SF1">
    <property type="entry name" value="NAD-SPECIFIC GLUTAMATE DEHYDROGENASE"/>
    <property type="match status" value="1"/>
</dbReference>
<proteinExistence type="predicted"/>
<dbReference type="RefSeq" id="WP_209897361.1">
    <property type="nucleotide sequence ID" value="NZ_JAGGMR010000001.1"/>
</dbReference>
<feature type="coiled-coil region" evidence="1">
    <location>
        <begin position="637"/>
        <end position="671"/>
    </location>
</feature>
<dbReference type="InterPro" id="IPR024727">
    <property type="entry name" value="NAD_Glu_DH_N_ACT1"/>
</dbReference>
<sequence>MTVSSELSNGGRHLDRAETAAWSASLPGSLRDALGTLEEAYFRHVDAGDVDCAITGITQIFRRHLELAMTRPKGRALVRVYHPDDASGLGAAVQLVTDDMSLLVESITSSLSRMGVSVSEVIHPIFEVERDEDGRLSKAVPHEVDRNGGVLRESWMHLQLHPSTSRELLDRIEQAMPDVIADVRQVIGDTDAIQAVQSKLADDLEQAAKAGGAPFSAADLIDTANLLRWLASGNFTVLGFAQYRLDTTEDGLTTSNPMPGTCLGVLRPDVGTDFRVPINGGDRPLLMLTQGLVPATVHRSVYPYFVGVADWDEHGNIIGEHLFIGVFTVTAVHENVLDIPVIERRVRAVIEDSGFDLDSFSGQAMLEVIQSFPRTELFSADIDTMRKTAVAVLNVGLRRQVRLFMREDSYGRFVACLVYLPRDRYTTRVRLEMQDILVRELGGVSIDYSARVSESELASVYFTVRMPDADSSAPRAARTLADTSEPNRLRLQRLLAEASHTWDDHLNDEVSNSTVLDPGVVQRYAAAFPEGYKQDFGPRHALGDIVRLERLAEGRIDQHLYRKQGSEPGSWRFSLYIGGSGVSLSQVLPVLQSLGVEVVDERPYRIVFDLPGGLTSERWIYDFGLLARPELLRSSLDRDLDAELLEASARADALEDEVRGLRERFTDAFEAVWYGSAEADGLNELVLRARLPWRAVSILRTYAKYLQQAGFPYSQANICRVLLTYPDVARLFVDLFAARFDPDTVDEDDAQKLEAQLRGRIDDVVSLDADRILRAILGLIKATLRTNYYVTDIEGNPRDFLSIKVEPQLIVELPKPKPQFEIFVYSPRVEGVHLRFGPVARGGLRWSDRLEDFRTEILGLVKAQAVKNAVIVPVGAKGGFVVKQPPAATGDPGVDRQALGAEGVACYRTFISGLLDITDNVDRATGEVRPPARVIRRDGDDTYLVVAADKGTATFSDIANDVAQRYGFWLGDAFASGGSAGYDHKAMGITAKGAWESVKRHFREMDIDTQTQDFTVVGIGDMSGDVFGNGMLLSEHIRLVAAFDHRHIFLDPNPDAATSYAERQRMFELPRSSWADYDTSLISAGGGVWDRTVKAVPISPQARKALGLSDDVVSLSPPDLVRAILLAPVGLLWNGGIGTYIKASTESNADVGDKSNDPVRVNGNQLRVKVIGEGGNLGATALGRIEFCRGGGKMNTDALDNSAGVDCSDHEVNIKVLLDSVVSGGLLPEPERNPLLASMTDDVARMVLQDNVSQNFLMGISRFNAARMLNVHMRLIDDLEERRGLDRELEALPSEAEMKRRLEEGSGLASPELANLMAHVKLSLKADLLDSDLPDMQYFATRLPDYFPEPLRVRFGAAIKKHPLRREILTTMIVNEVVDYGGITYAHRLNEETGASATDSVRAFAAASEIFDLHAMWARIREADTSIGVRDELELETKKTLDRASRWLLSNRPQPIAVGAEINRYSRGVRELAPKVQGWLRGHHVAMLNDQSAELVKRGAPADLTTEVYGLLNLFPLLDVLDIADITDRSGDEVGSLYYALNEHLKIDWLLQAVSHLERGDRWHALARLALRDDMYGSLRSLTLDVLSAGDPEETADEKIAYWESKNQSRLGRARAALAELFESGTHDLATLSVAARQVRSMVSGVGAQSEVPR</sequence>
<dbReference type="InterPro" id="IPR028971">
    <property type="entry name" value="NAD-GDH_cat"/>
</dbReference>
<dbReference type="Pfam" id="PF05088">
    <property type="entry name" value="Bac_GDH_CD"/>
    <property type="match status" value="1"/>
</dbReference>